<organism evidence="7 8">
    <name type="scientific">Velocimicrobium porci</name>
    <dbReference type="NCBI Taxonomy" id="2606634"/>
    <lineage>
        <taxon>Bacteria</taxon>
        <taxon>Bacillati</taxon>
        <taxon>Bacillota</taxon>
        <taxon>Clostridia</taxon>
        <taxon>Lachnospirales</taxon>
        <taxon>Lachnospiraceae</taxon>
        <taxon>Velocimicrobium</taxon>
    </lineage>
</organism>
<protein>
    <recommendedName>
        <fullName evidence="6">HAMP domain-containing protein</fullName>
    </recommendedName>
</protein>
<dbReference type="Pfam" id="PF06580">
    <property type="entry name" value="His_kinase"/>
    <property type="match status" value="1"/>
</dbReference>
<reference evidence="7 8" key="1">
    <citation type="submission" date="2019-08" db="EMBL/GenBank/DDBJ databases">
        <title>In-depth cultivation of the pig gut microbiome towards novel bacterial diversity and tailored functional studies.</title>
        <authorList>
            <person name="Wylensek D."/>
            <person name="Hitch T.C.A."/>
            <person name="Clavel T."/>
        </authorList>
    </citation>
    <scope>NUCLEOTIDE SEQUENCE [LARGE SCALE GENOMIC DNA]</scope>
    <source>
        <strain evidence="7 8">WCA-693-APC-MOT-I</strain>
    </source>
</reference>
<dbReference type="InterPro" id="IPR003660">
    <property type="entry name" value="HAMP_dom"/>
</dbReference>
<evidence type="ECO:0000256" key="3">
    <source>
        <dbReference type="ARBA" id="ARBA00022679"/>
    </source>
</evidence>
<keyword evidence="5" id="KW-0812">Transmembrane</keyword>
<name>A0A6L5XYW4_9FIRM</name>
<feature type="transmembrane region" description="Helical" evidence="5">
    <location>
        <begin position="27"/>
        <end position="46"/>
    </location>
</feature>
<dbReference type="InterPro" id="IPR003594">
    <property type="entry name" value="HATPase_dom"/>
</dbReference>
<dbReference type="Gene3D" id="6.10.340.10">
    <property type="match status" value="1"/>
</dbReference>
<evidence type="ECO:0000256" key="1">
    <source>
        <dbReference type="ARBA" id="ARBA00004370"/>
    </source>
</evidence>
<comment type="subcellular location">
    <subcellularLocation>
        <location evidence="1">Membrane</location>
    </subcellularLocation>
</comment>
<evidence type="ECO:0000256" key="5">
    <source>
        <dbReference type="SAM" id="Phobius"/>
    </source>
</evidence>
<dbReference type="EMBL" id="VUMT01000006">
    <property type="protein sequence ID" value="MSS63398.1"/>
    <property type="molecule type" value="Genomic_DNA"/>
</dbReference>
<dbReference type="SUPFAM" id="SSF55874">
    <property type="entry name" value="ATPase domain of HSP90 chaperone/DNA topoisomerase II/histidine kinase"/>
    <property type="match status" value="1"/>
</dbReference>
<keyword evidence="4" id="KW-0418">Kinase</keyword>
<dbReference type="GO" id="GO:0000155">
    <property type="term" value="F:phosphorelay sensor kinase activity"/>
    <property type="evidence" value="ECO:0007669"/>
    <property type="project" value="InterPro"/>
</dbReference>
<sequence length="609" mass="71662">MHTKRKFKVHEWKKIFNRKQFSLKKQLILLISICWLLPIMIIFVNMSSTYQMDMIKKTEDIRMEETKAYTMALSYNINEVIDLTKNLFYDRLIETPWQKYMDGAIDWGEYYDESKKMINIKFDKDWRIDEAFFYLLESPEQIYPCTTGELEVFQGNVKEAAHEVSANPSARVIVKVVDKEIYIFRNIYAIHGYKKIATMVIKLNTQELLNRMNSSDEYDLVFYINKGEENITYDRETKDCEQKKEILEVVKYNFKREGNIIKQYQLTDREKQYQGFVYQKAYDDYNLCSILIIDRTELFVVFKTLVNLVEGLLIVVIPILAIFILMFKKNFTFPIEHMVEAFKEIKEGNMGIQIPRDRDTMPNQEFIYLVDSFNEMSTKIKYLFNYAYNEEIARKDAQIIALQSQINPHFLNNTLEMMNWQARMAGDVSVSKMIEALSTLLDYTMNRESKRLISLAEEIRCADAYLYIISMRFGQRLQVEKEIDQSILQTQVPQIILQPLLENAVLHGIESENRGTIWLQVYKKEANIFMEVRNTGKKLTKEKEEKIASILNGEQEIKKGRGQHTSLGIRNVNQRIKLIYGDNYGLTIKSCGENITCSTIKIPFEGDIL</sequence>
<keyword evidence="5" id="KW-0472">Membrane</keyword>
<proteinExistence type="predicted"/>
<keyword evidence="3" id="KW-0808">Transferase</keyword>
<feature type="domain" description="HAMP" evidence="6">
    <location>
        <begin position="329"/>
        <end position="385"/>
    </location>
</feature>
<keyword evidence="5" id="KW-1133">Transmembrane helix</keyword>
<feature type="transmembrane region" description="Helical" evidence="5">
    <location>
        <begin position="305"/>
        <end position="327"/>
    </location>
</feature>
<comment type="caution">
    <text evidence="7">The sequence shown here is derived from an EMBL/GenBank/DDBJ whole genome shotgun (WGS) entry which is preliminary data.</text>
</comment>
<dbReference type="AlphaFoldDB" id="A0A6L5XYW4"/>
<dbReference type="GO" id="GO:0016020">
    <property type="term" value="C:membrane"/>
    <property type="evidence" value="ECO:0007669"/>
    <property type="project" value="UniProtKB-SubCell"/>
</dbReference>
<dbReference type="Proteomes" id="UP000482209">
    <property type="component" value="Unassembled WGS sequence"/>
</dbReference>
<dbReference type="PROSITE" id="PS50885">
    <property type="entry name" value="HAMP"/>
    <property type="match status" value="1"/>
</dbReference>
<evidence type="ECO:0000256" key="2">
    <source>
        <dbReference type="ARBA" id="ARBA00022553"/>
    </source>
</evidence>
<keyword evidence="2" id="KW-0597">Phosphoprotein</keyword>
<evidence type="ECO:0000313" key="7">
    <source>
        <dbReference type="EMBL" id="MSS63398.1"/>
    </source>
</evidence>
<dbReference type="PANTHER" id="PTHR34220">
    <property type="entry name" value="SENSOR HISTIDINE KINASE YPDA"/>
    <property type="match status" value="1"/>
</dbReference>
<dbReference type="InterPro" id="IPR050640">
    <property type="entry name" value="Bact_2-comp_sensor_kinase"/>
</dbReference>
<dbReference type="Pfam" id="PF02518">
    <property type="entry name" value="HATPase_c"/>
    <property type="match status" value="1"/>
</dbReference>
<dbReference type="PANTHER" id="PTHR34220:SF7">
    <property type="entry name" value="SENSOR HISTIDINE KINASE YPDA"/>
    <property type="match status" value="1"/>
</dbReference>
<gene>
    <name evidence="7" type="ORF">FYJ58_05840</name>
</gene>
<dbReference type="CDD" id="cd06225">
    <property type="entry name" value="HAMP"/>
    <property type="match status" value="1"/>
</dbReference>
<accession>A0A6L5XYW4</accession>
<dbReference type="Gene3D" id="3.30.565.10">
    <property type="entry name" value="Histidine kinase-like ATPase, C-terminal domain"/>
    <property type="match status" value="1"/>
</dbReference>
<evidence type="ECO:0000256" key="4">
    <source>
        <dbReference type="ARBA" id="ARBA00022777"/>
    </source>
</evidence>
<dbReference type="InterPro" id="IPR010559">
    <property type="entry name" value="Sig_transdc_His_kin_internal"/>
</dbReference>
<dbReference type="RefSeq" id="WP_154518654.1">
    <property type="nucleotide sequence ID" value="NZ_VUMT01000006.1"/>
</dbReference>
<evidence type="ECO:0000259" key="6">
    <source>
        <dbReference type="PROSITE" id="PS50885"/>
    </source>
</evidence>
<dbReference type="InterPro" id="IPR036890">
    <property type="entry name" value="HATPase_C_sf"/>
</dbReference>
<keyword evidence="8" id="KW-1185">Reference proteome</keyword>
<evidence type="ECO:0000313" key="8">
    <source>
        <dbReference type="Proteomes" id="UP000482209"/>
    </source>
</evidence>